<accession>A0ABV0PNE4</accession>
<dbReference type="Proteomes" id="UP001476798">
    <property type="component" value="Unassembled WGS sequence"/>
</dbReference>
<protein>
    <submittedName>
        <fullName evidence="1">Uncharacterized protein</fullName>
    </submittedName>
</protein>
<organism evidence="1 2">
    <name type="scientific">Goodea atripinnis</name>
    <dbReference type="NCBI Taxonomy" id="208336"/>
    <lineage>
        <taxon>Eukaryota</taxon>
        <taxon>Metazoa</taxon>
        <taxon>Chordata</taxon>
        <taxon>Craniata</taxon>
        <taxon>Vertebrata</taxon>
        <taxon>Euteleostomi</taxon>
        <taxon>Actinopterygii</taxon>
        <taxon>Neopterygii</taxon>
        <taxon>Teleostei</taxon>
        <taxon>Neoteleostei</taxon>
        <taxon>Acanthomorphata</taxon>
        <taxon>Ovalentaria</taxon>
        <taxon>Atherinomorphae</taxon>
        <taxon>Cyprinodontiformes</taxon>
        <taxon>Goodeidae</taxon>
        <taxon>Goodea</taxon>
    </lineage>
</organism>
<name>A0ABV0PNE4_9TELE</name>
<reference evidence="1 2" key="1">
    <citation type="submission" date="2021-06" db="EMBL/GenBank/DDBJ databases">
        <authorList>
            <person name="Palmer J.M."/>
        </authorList>
    </citation>
    <scope>NUCLEOTIDE SEQUENCE [LARGE SCALE GENOMIC DNA]</scope>
    <source>
        <strain evidence="1 2">GA_2019</strain>
        <tissue evidence="1">Muscle</tissue>
    </source>
</reference>
<keyword evidence="2" id="KW-1185">Reference proteome</keyword>
<dbReference type="EMBL" id="JAHRIO010080736">
    <property type="protein sequence ID" value="MEQ2184842.1"/>
    <property type="molecule type" value="Genomic_DNA"/>
</dbReference>
<evidence type="ECO:0000313" key="1">
    <source>
        <dbReference type="EMBL" id="MEQ2184842.1"/>
    </source>
</evidence>
<comment type="caution">
    <text evidence="1">The sequence shown here is derived from an EMBL/GenBank/DDBJ whole genome shotgun (WGS) entry which is preliminary data.</text>
</comment>
<sequence>MAVDDVGDVKESTMHQPLLSPENPLVVVVLQCEQLCLVNTDPWTTMLQLIDWDESVPGFYVHTQFWPFSFLFILLSGYPECWYVLRPERSLPGFQQVPGFLIGKDGHSSGGDLLHIFKVSYHC</sequence>
<proteinExistence type="predicted"/>
<evidence type="ECO:0000313" key="2">
    <source>
        <dbReference type="Proteomes" id="UP001476798"/>
    </source>
</evidence>
<gene>
    <name evidence="1" type="ORF">GOODEAATRI_012195</name>
</gene>